<evidence type="ECO:0000313" key="3">
    <source>
        <dbReference type="Proteomes" id="UP001281761"/>
    </source>
</evidence>
<organism evidence="2 3">
    <name type="scientific">Blattamonas nauphoetae</name>
    <dbReference type="NCBI Taxonomy" id="2049346"/>
    <lineage>
        <taxon>Eukaryota</taxon>
        <taxon>Metamonada</taxon>
        <taxon>Preaxostyla</taxon>
        <taxon>Oxymonadida</taxon>
        <taxon>Blattamonas</taxon>
    </lineage>
</organism>
<evidence type="ECO:0000313" key="1">
    <source>
        <dbReference type="EMBL" id="KAK2951870.1"/>
    </source>
</evidence>
<dbReference type="Proteomes" id="UP001281761">
    <property type="component" value="Unassembled WGS sequence"/>
</dbReference>
<dbReference type="EMBL" id="JARBJD010000112">
    <property type="protein sequence ID" value="KAK2951875.1"/>
    <property type="molecule type" value="Genomic_DNA"/>
</dbReference>
<evidence type="ECO:0000313" key="2">
    <source>
        <dbReference type="EMBL" id="KAK2951875.1"/>
    </source>
</evidence>
<comment type="caution">
    <text evidence="2">The sequence shown here is derived from an EMBL/GenBank/DDBJ whole genome shotgun (WGS) entry which is preliminary data.</text>
</comment>
<dbReference type="EMBL" id="JARBJD010000112">
    <property type="protein sequence ID" value="KAK2951870.1"/>
    <property type="molecule type" value="Genomic_DNA"/>
</dbReference>
<gene>
    <name evidence="1" type="ORF">BLNAU_13240</name>
    <name evidence="2" type="ORF">BLNAU_13245</name>
</gene>
<protein>
    <submittedName>
        <fullName evidence="2">Uncharacterized protein</fullName>
    </submittedName>
</protein>
<proteinExistence type="predicted"/>
<sequence length="198" mass="21819">MSHSSILSTTHIGIVFIPHVSSACSTSASSYMLTFPPLIPTISRLQLQNSLQSGLSLSSTPKSLADPYLHPSVTNPIILPSLPSSSQMTLVLSICPLRSLSHFIRSNILLHNCQHKMGSLRMATPPSKPRLFETIQPTSIDIDMAEEGPFGMCHIDLLSAARLCHPHLVTRFAHNPLQPSYNSPPRLFRSCRRPKYLS</sequence>
<keyword evidence="3" id="KW-1185">Reference proteome</keyword>
<reference evidence="2 3" key="1">
    <citation type="journal article" date="2022" name="bioRxiv">
        <title>Genomics of Preaxostyla Flagellates Illuminates Evolutionary Transitions and the Path Towards Mitochondrial Loss.</title>
        <authorList>
            <person name="Novak L.V.F."/>
            <person name="Treitli S.C."/>
            <person name="Pyrih J."/>
            <person name="Halakuc P."/>
            <person name="Pipaliya S.V."/>
            <person name="Vacek V."/>
            <person name="Brzon O."/>
            <person name="Soukal P."/>
            <person name="Eme L."/>
            <person name="Dacks J.B."/>
            <person name="Karnkowska A."/>
            <person name="Elias M."/>
            <person name="Hampl V."/>
        </authorList>
    </citation>
    <scope>NUCLEOTIDE SEQUENCE [LARGE SCALE GENOMIC DNA]</scope>
    <source>
        <strain evidence="2">NAU3</strain>
        <tissue evidence="2">Gut</tissue>
    </source>
</reference>
<accession>A0ABQ9XK78</accession>
<name>A0ABQ9XK78_9EUKA</name>